<dbReference type="PANTHER" id="PTHR11850">
    <property type="entry name" value="HOMEOBOX PROTEIN TRANSCRIPTION FACTORS"/>
    <property type="match status" value="1"/>
</dbReference>
<feature type="region of interest" description="Disordered" evidence="9">
    <location>
        <begin position="304"/>
        <end position="330"/>
    </location>
</feature>
<dbReference type="InterPro" id="IPR001356">
    <property type="entry name" value="HD"/>
</dbReference>
<evidence type="ECO:0000256" key="1">
    <source>
        <dbReference type="ARBA" id="ARBA00004123"/>
    </source>
</evidence>
<evidence type="ECO:0000259" key="10">
    <source>
        <dbReference type="PROSITE" id="PS50071"/>
    </source>
</evidence>
<comment type="caution">
    <text evidence="11">The sequence shown here is derived from an EMBL/GenBank/DDBJ whole genome shotgun (WGS) entry which is preliminary data.</text>
</comment>
<dbReference type="PROSITE" id="PS50071">
    <property type="entry name" value="HOMEOBOX_2"/>
    <property type="match status" value="2"/>
</dbReference>
<dbReference type="Gene3D" id="1.10.10.60">
    <property type="entry name" value="Homeodomain-like"/>
    <property type="match status" value="2"/>
</dbReference>
<dbReference type="InterPro" id="IPR050224">
    <property type="entry name" value="TALE_homeobox"/>
</dbReference>
<evidence type="ECO:0000256" key="2">
    <source>
        <dbReference type="ARBA" id="ARBA00006454"/>
    </source>
</evidence>
<evidence type="ECO:0000256" key="5">
    <source>
        <dbReference type="ARBA" id="ARBA00023155"/>
    </source>
</evidence>
<dbReference type="EMBL" id="JAGKQM010000007">
    <property type="protein sequence ID" value="KAH0920173.1"/>
    <property type="molecule type" value="Genomic_DNA"/>
</dbReference>
<name>A0ABQ8CSY4_BRANA</name>
<reference evidence="11 12" key="1">
    <citation type="submission" date="2021-05" db="EMBL/GenBank/DDBJ databases">
        <title>Genome Assembly of Synthetic Allotetraploid Brassica napus Reveals Homoeologous Exchanges between Subgenomes.</title>
        <authorList>
            <person name="Davis J.T."/>
        </authorList>
    </citation>
    <scope>NUCLEOTIDE SEQUENCE [LARGE SCALE GENOMIC DNA]</scope>
    <source>
        <strain evidence="12">cv. Da-Ae</strain>
        <tissue evidence="11">Seedling</tissue>
    </source>
</reference>
<comment type="subcellular location">
    <subcellularLocation>
        <location evidence="1 8">Nucleus</location>
    </subcellularLocation>
</comment>
<evidence type="ECO:0000256" key="4">
    <source>
        <dbReference type="ARBA" id="ARBA00023125"/>
    </source>
</evidence>
<evidence type="ECO:0000256" key="6">
    <source>
        <dbReference type="ARBA" id="ARBA00023163"/>
    </source>
</evidence>
<dbReference type="SUPFAM" id="SSF46689">
    <property type="entry name" value="Homeodomain-like"/>
    <property type="match status" value="2"/>
</dbReference>
<keyword evidence="4 8" id="KW-0238">DNA-binding</keyword>
<dbReference type="Pfam" id="PF05920">
    <property type="entry name" value="Homeobox_KN"/>
    <property type="match status" value="2"/>
</dbReference>
<feature type="region of interest" description="Disordered" evidence="9">
    <location>
        <begin position="696"/>
        <end position="730"/>
    </location>
</feature>
<feature type="DNA-binding region" description="Homeobox" evidence="8">
    <location>
        <begin position="241"/>
        <end position="281"/>
    </location>
</feature>
<dbReference type="SMART" id="SM00574">
    <property type="entry name" value="POX"/>
    <property type="match status" value="2"/>
</dbReference>
<feature type="region of interest" description="Disordered" evidence="9">
    <location>
        <begin position="387"/>
        <end position="414"/>
    </location>
</feature>
<feature type="compositionally biased region" description="Basic and acidic residues" evidence="9">
    <location>
        <begin position="489"/>
        <end position="505"/>
    </location>
</feature>
<dbReference type="InterPro" id="IPR006563">
    <property type="entry name" value="POX_dom"/>
</dbReference>
<evidence type="ECO:0000313" key="12">
    <source>
        <dbReference type="Proteomes" id="UP000824890"/>
    </source>
</evidence>
<feature type="compositionally biased region" description="Basic and acidic residues" evidence="9">
    <location>
        <begin position="700"/>
        <end position="717"/>
    </location>
</feature>
<feature type="region of interest" description="Disordered" evidence="9">
    <location>
        <begin position="460"/>
        <end position="505"/>
    </location>
</feature>
<dbReference type="Pfam" id="PF07526">
    <property type="entry name" value="POX"/>
    <property type="match status" value="2"/>
</dbReference>
<keyword evidence="5 8" id="KW-0371">Homeobox</keyword>
<dbReference type="SMART" id="SM00389">
    <property type="entry name" value="HOX"/>
    <property type="match status" value="2"/>
</dbReference>
<feature type="compositionally biased region" description="Low complexity" evidence="9">
    <location>
        <begin position="470"/>
        <end position="488"/>
    </location>
</feature>
<keyword evidence="12" id="KW-1185">Reference proteome</keyword>
<keyword evidence="7 8" id="KW-0539">Nucleus</keyword>
<dbReference type="CDD" id="cd00086">
    <property type="entry name" value="homeodomain"/>
    <property type="match status" value="2"/>
</dbReference>
<protein>
    <recommendedName>
        <fullName evidence="10">Homeobox domain-containing protein</fullName>
    </recommendedName>
</protein>
<feature type="compositionally biased region" description="Low complexity" evidence="9">
    <location>
        <begin position="305"/>
        <end position="319"/>
    </location>
</feature>
<gene>
    <name evidence="11" type="ORF">HID58_027833</name>
</gene>
<comment type="similarity">
    <text evidence="2">Belongs to the TALE/BELL homeobox family.</text>
</comment>
<evidence type="ECO:0000256" key="3">
    <source>
        <dbReference type="ARBA" id="ARBA00023015"/>
    </source>
</evidence>
<proteinExistence type="inferred from homology"/>
<evidence type="ECO:0000256" key="8">
    <source>
        <dbReference type="PROSITE-ProRule" id="PRU00108"/>
    </source>
</evidence>
<dbReference type="InterPro" id="IPR008422">
    <property type="entry name" value="KN_HD"/>
</dbReference>
<sequence length="797" mass="90872">MQVLVLVGGGIGKKVKKTMEEFRVRHEFSSTTSVSLDSRYVKAARCLLEEVIDMGGREVDLCNDVLIQQLFPGRRRPGFGLSSEIKSELCNSGFMSLPENHELHIKITKLLSLLQQVDERFDIYCNQLEQVISSFEEVAGEGSSKLYTGLALQAMTRHFGSLQEAILSQLNSLRRRFIISQDFVPKIVTSGLSQLSLFDGNTPSSLQRLGWVQGPQRHAWKPIRGLPETSVAILRAWLFHHFLHPYPSDAEKLMLASQTGLSKNQVSNWFINARVRLWKPMIEEMYREDVGMQPLYQESIYLNEQQQQQQASSSSAASFSGGGGGLDIPNSDGGVRHEMVFIPPTNDVVVTGLNESSSNDLSFQGGGLSLSLGNQIQYHYQNLSNQLNYSNDENGKSLSHHHHQHQAEQLPSTGYSNGVGYYNNYRYETSGFVSSVLRSRYLKPTQQLLDEVVSVRKDMKLGESNKKTKNNNNDKGQDFTNGPNNNNTENEKFPEELSPQERQELQSKKNKLLTMADEVDKRYNQYYHQMEAVASSFEMVAGHGAAKPYTSVALNRISRHFRCLRDAIKEQIQVIRGKLGEKETSEEQGERIPRLRYLDQRLRQQRALHQQLGMVRPSWRPQRGLPENSVSILRAWLFEHFLHPYPKESEKIMLAKQTGLSKNQVANWFINARVRLWKPMIEEMYKEEFGDASELLSNSNRDKNKMQETSQLKHEDSYSSQQHHQGNNNNNIAYTSAVEENLVFTDPKPDRVTTTGDYDSLMNYQGFGVDDYNRYIGLGNQQDGRFSNPHQLHDFVV</sequence>
<keyword evidence="3" id="KW-0805">Transcription regulation</keyword>
<feature type="domain" description="Homeobox" evidence="10">
    <location>
        <begin position="239"/>
        <end position="280"/>
    </location>
</feature>
<dbReference type="InterPro" id="IPR009057">
    <property type="entry name" value="Homeodomain-like_sf"/>
</dbReference>
<evidence type="ECO:0000313" key="11">
    <source>
        <dbReference type="EMBL" id="KAH0920173.1"/>
    </source>
</evidence>
<evidence type="ECO:0000256" key="7">
    <source>
        <dbReference type="ARBA" id="ARBA00023242"/>
    </source>
</evidence>
<accession>A0ABQ8CSY4</accession>
<keyword evidence="6" id="KW-0804">Transcription</keyword>
<organism evidence="11 12">
    <name type="scientific">Brassica napus</name>
    <name type="common">Rape</name>
    <dbReference type="NCBI Taxonomy" id="3708"/>
    <lineage>
        <taxon>Eukaryota</taxon>
        <taxon>Viridiplantae</taxon>
        <taxon>Streptophyta</taxon>
        <taxon>Embryophyta</taxon>
        <taxon>Tracheophyta</taxon>
        <taxon>Spermatophyta</taxon>
        <taxon>Magnoliopsida</taxon>
        <taxon>eudicotyledons</taxon>
        <taxon>Gunneridae</taxon>
        <taxon>Pentapetalae</taxon>
        <taxon>rosids</taxon>
        <taxon>malvids</taxon>
        <taxon>Brassicales</taxon>
        <taxon>Brassicaceae</taxon>
        <taxon>Brassiceae</taxon>
        <taxon>Brassica</taxon>
    </lineage>
</organism>
<evidence type="ECO:0000256" key="9">
    <source>
        <dbReference type="SAM" id="MobiDB-lite"/>
    </source>
</evidence>
<feature type="domain" description="Homeobox" evidence="10">
    <location>
        <begin position="616"/>
        <end position="679"/>
    </location>
</feature>
<feature type="DNA-binding region" description="Homeobox" evidence="8">
    <location>
        <begin position="618"/>
        <end position="680"/>
    </location>
</feature>
<dbReference type="Proteomes" id="UP000824890">
    <property type="component" value="Unassembled WGS sequence"/>
</dbReference>